<dbReference type="Proteomes" id="UP000669179">
    <property type="component" value="Unassembled WGS sequence"/>
</dbReference>
<evidence type="ECO:0000313" key="2">
    <source>
        <dbReference type="Proteomes" id="UP000669179"/>
    </source>
</evidence>
<proteinExistence type="predicted"/>
<dbReference type="SMART" id="SM00855">
    <property type="entry name" value="PGAM"/>
    <property type="match status" value="1"/>
</dbReference>
<comment type="caution">
    <text evidence="1">The sequence shown here is derived from an EMBL/GenBank/DDBJ whole genome shotgun (WGS) entry which is preliminary data.</text>
</comment>
<dbReference type="InterPro" id="IPR029033">
    <property type="entry name" value="His_PPase_superfam"/>
</dbReference>
<dbReference type="Gene3D" id="3.40.50.1240">
    <property type="entry name" value="Phosphoglycerate mutase-like"/>
    <property type="match status" value="1"/>
</dbReference>
<keyword evidence="2" id="KW-1185">Reference proteome</keyword>
<dbReference type="SUPFAM" id="SSF53254">
    <property type="entry name" value="Phosphoglycerate mutase-like"/>
    <property type="match status" value="1"/>
</dbReference>
<dbReference type="PANTHER" id="PTHR48100">
    <property type="entry name" value="BROAD-SPECIFICITY PHOSPHATASE YOR283W-RELATED"/>
    <property type="match status" value="1"/>
</dbReference>
<reference evidence="1" key="1">
    <citation type="submission" date="2021-03" db="EMBL/GenBank/DDBJ databases">
        <authorList>
            <person name="Kanchanasin P."/>
            <person name="Saeng-In P."/>
            <person name="Phongsopitanun W."/>
            <person name="Yuki M."/>
            <person name="Kudo T."/>
            <person name="Ohkuma M."/>
            <person name="Tanasupawat S."/>
        </authorList>
    </citation>
    <scope>NUCLEOTIDE SEQUENCE</scope>
    <source>
        <strain evidence="1">GKU 128</strain>
    </source>
</reference>
<gene>
    <name evidence="1" type="ORF">J4573_10900</name>
</gene>
<dbReference type="EMBL" id="JAGEOJ010000004">
    <property type="protein sequence ID" value="MBO2447596.1"/>
    <property type="molecule type" value="Genomic_DNA"/>
</dbReference>
<protein>
    <submittedName>
        <fullName evidence="1">Histidine phosphatase family protein</fullName>
    </submittedName>
</protein>
<dbReference type="InterPro" id="IPR050275">
    <property type="entry name" value="PGM_Phosphatase"/>
</dbReference>
<dbReference type="Pfam" id="PF00300">
    <property type="entry name" value="His_Phos_1"/>
    <property type="match status" value="1"/>
</dbReference>
<dbReference type="AlphaFoldDB" id="A0A939P844"/>
<accession>A0A939P844</accession>
<dbReference type="CDD" id="cd07067">
    <property type="entry name" value="HP_PGM_like"/>
    <property type="match status" value="1"/>
</dbReference>
<name>A0A939P844_9ACTN</name>
<dbReference type="PANTHER" id="PTHR48100:SF10">
    <property type="entry name" value="2-CARBOXY-D-ARABINITOL-1-PHOSPHATASE-RELATED"/>
    <property type="match status" value="1"/>
</dbReference>
<dbReference type="InterPro" id="IPR013078">
    <property type="entry name" value="His_Pase_superF_clade-1"/>
</dbReference>
<dbReference type="RefSeq" id="WP_208255235.1">
    <property type="nucleotide sequence ID" value="NZ_JAGEOJ010000004.1"/>
</dbReference>
<evidence type="ECO:0000313" key="1">
    <source>
        <dbReference type="EMBL" id="MBO2447596.1"/>
    </source>
</evidence>
<sequence length="192" mass="20412">MATRLLLIAHAATEATKAARFPDDEPVTETAVATARQAAGGIRRPGTVLCGPERRCLDTCAALDLAATAEPALADLDLGAWRGAEMPQIQSIDPEGFHAWLTDPDAAPHGGESITALLARVEAFLDALPREPSRVVAVTHPAVIRAAVLRVLEAPARALWNLDAAPLSQTHLSWNAGKWRLRETGHVLAFAD</sequence>
<dbReference type="GO" id="GO:0016791">
    <property type="term" value="F:phosphatase activity"/>
    <property type="evidence" value="ECO:0007669"/>
    <property type="project" value="TreeGrafter"/>
</dbReference>
<organism evidence="1 2">
    <name type="scientific">Actinomadura barringtoniae</name>
    <dbReference type="NCBI Taxonomy" id="1427535"/>
    <lineage>
        <taxon>Bacteria</taxon>
        <taxon>Bacillati</taxon>
        <taxon>Actinomycetota</taxon>
        <taxon>Actinomycetes</taxon>
        <taxon>Streptosporangiales</taxon>
        <taxon>Thermomonosporaceae</taxon>
        <taxon>Actinomadura</taxon>
    </lineage>
</organism>